<proteinExistence type="predicted"/>
<dbReference type="STRING" id="1437425.CSEC_0510"/>
<accession>A0A090D0I5</accession>
<dbReference type="AlphaFoldDB" id="A0A090D0I5"/>
<evidence type="ECO:0000313" key="1">
    <source>
        <dbReference type="EMBL" id="CDR33345.1"/>
    </source>
</evidence>
<protein>
    <recommendedName>
        <fullName evidence="3">Leucine-rich repeat-containing protein</fullName>
    </recommendedName>
</protein>
<keyword evidence="2" id="KW-1185">Reference proteome</keyword>
<evidence type="ECO:0000313" key="2">
    <source>
        <dbReference type="Proteomes" id="UP000031552"/>
    </source>
</evidence>
<organism evidence="1 2">
    <name type="scientific">Candidatus Criblamydia sequanensis CRIB-18</name>
    <dbReference type="NCBI Taxonomy" id="1437425"/>
    <lineage>
        <taxon>Bacteria</taxon>
        <taxon>Pseudomonadati</taxon>
        <taxon>Chlamydiota</taxon>
        <taxon>Chlamydiia</taxon>
        <taxon>Parachlamydiales</taxon>
        <taxon>Candidatus Criblamydiaceae</taxon>
        <taxon>Candidatus Criblamydia</taxon>
    </lineage>
</organism>
<comment type="caution">
    <text evidence="1">The sequence shown here is derived from an EMBL/GenBank/DDBJ whole genome shotgun (WGS) entry which is preliminary data.</text>
</comment>
<dbReference type="RefSeq" id="WP_041016851.1">
    <property type="nucleotide sequence ID" value="NZ_CCEJ010000003.1"/>
</dbReference>
<reference evidence="1" key="1">
    <citation type="submission" date="2013-12" db="EMBL/GenBank/DDBJ databases">
        <authorList>
            <person name="Linke B."/>
        </authorList>
    </citation>
    <scope>NUCLEOTIDE SEQUENCE [LARGE SCALE GENOMIC DNA]</scope>
    <source>
        <strain evidence="1">CRIB-18</strain>
    </source>
</reference>
<reference evidence="1" key="2">
    <citation type="submission" date="2014-09" db="EMBL/GenBank/DDBJ databases">
        <title>Criblamydia sequanensis harbors a mega-plasmid encoding arsenite resistance.</title>
        <authorList>
            <person name="Bertelli C."/>
            <person name="Goesmann A."/>
            <person name="Greub G."/>
        </authorList>
    </citation>
    <scope>NUCLEOTIDE SEQUENCE [LARGE SCALE GENOMIC DNA]</scope>
    <source>
        <strain evidence="1">CRIB-18</strain>
    </source>
</reference>
<sequence length="367" mass="41519">MLDFFGDFLRSSEKTLLEEKKNSSFPLTEVPNEITLLFIYKLAEQANDQKELIKNLFNTTLIFSGSLKKDPSQTMKTISAHISSFVEEGLIHYWNLGKPVEAHKKLKSLFSREGTRIKKLTLNQISESLFLLKACPNLNSLKICGCFDEISLKILGDYKCATTLQKLKIASFLSLNESGCESLIKFTALKALELRYAGVEINLSKLKLLSLEKLSLNLSIIDERNLNGLSTLTTLKKLTLGKVPCERFVSFFSSLKLSHLNIRLTNFQPETVTVLKDSLTLRTLDLGETNISHSSLEGLCKHPTLQILRLSKNPFIKPIIIKAIEASNLLKVTFETCLQMNKDSLSSSSFNIEEKKKWHLEIIRKKD</sequence>
<name>A0A090D0I5_9BACT</name>
<dbReference type="Proteomes" id="UP000031552">
    <property type="component" value="Unassembled WGS sequence"/>
</dbReference>
<dbReference type="InterPro" id="IPR032675">
    <property type="entry name" value="LRR_dom_sf"/>
</dbReference>
<evidence type="ECO:0008006" key="3">
    <source>
        <dbReference type="Google" id="ProtNLM"/>
    </source>
</evidence>
<dbReference type="EMBL" id="CCEJ010000003">
    <property type="protein sequence ID" value="CDR33345.1"/>
    <property type="molecule type" value="Genomic_DNA"/>
</dbReference>
<dbReference type="SUPFAM" id="SSF52047">
    <property type="entry name" value="RNI-like"/>
    <property type="match status" value="1"/>
</dbReference>
<gene>
    <name evidence="1" type="ORF">CSEC_0510</name>
</gene>
<dbReference type="Gene3D" id="3.80.10.10">
    <property type="entry name" value="Ribonuclease Inhibitor"/>
    <property type="match status" value="2"/>
</dbReference>